<gene>
    <name evidence="2" type="ORF">B0T24DRAFT_239856</name>
</gene>
<comment type="caution">
    <text evidence="2">The sequence shown here is derived from an EMBL/GenBank/DDBJ whole genome shotgun (WGS) entry which is preliminary data.</text>
</comment>
<keyword evidence="1" id="KW-0472">Membrane</keyword>
<feature type="transmembrane region" description="Helical" evidence="1">
    <location>
        <begin position="131"/>
        <end position="149"/>
    </location>
</feature>
<evidence type="ECO:0000313" key="2">
    <source>
        <dbReference type="EMBL" id="KAK3377412.1"/>
    </source>
</evidence>
<evidence type="ECO:0000313" key="3">
    <source>
        <dbReference type="Proteomes" id="UP001287356"/>
    </source>
</evidence>
<name>A0AAE0NB32_9PEZI</name>
<keyword evidence="1" id="KW-1133">Transmembrane helix</keyword>
<dbReference type="AlphaFoldDB" id="A0AAE0NB32"/>
<proteinExistence type="predicted"/>
<reference evidence="2" key="2">
    <citation type="submission" date="2023-06" db="EMBL/GenBank/DDBJ databases">
        <authorList>
            <consortium name="Lawrence Berkeley National Laboratory"/>
            <person name="Haridas S."/>
            <person name="Hensen N."/>
            <person name="Bonometti L."/>
            <person name="Westerberg I."/>
            <person name="Brannstrom I.O."/>
            <person name="Guillou S."/>
            <person name="Cros-Aarteil S."/>
            <person name="Calhoun S."/>
            <person name="Kuo A."/>
            <person name="Mondo S."/>
            <person name="Pangilinan J."/>
            <person name="Riley R."/>
            <person name="Labutti K."/>
            <person name="Andreopoulos B."/>
            <person name="Lipzen A."/>
            <person name="Chen C."/>
            <person name="Yanf M."/>
            <person name="Daum C."/>
            <person name="Ng V."/>
            <person name="Clum A."/>
            <person name="Steindorff A."/>
            <person name="Ohm R."/>
            <person name="Martin F."/>
            <person name="Silar P."/>
            <person name="Natvig D."/>
            <person name="Lalanne C."/>
            <person name="Gautier V."/>
            <person name="Ament-Velasquez S.L."/>
            <person name="Kruys A."/>
            <person name="Hutchinson M.I."/>
            <person name="Powell A.J."/>
            <person name="Barry K."/>
            <person name="Miller A.N."/>
            <person name="Grigoriev I.V."/>
            <person name="Debuchy R."/>
            <person name="Gladieux P."/>
            <person name="Thoren M.H."/>
            <person name="Johannesson H."/>
        </authorList>
    </citation>
    <scope>NUCLEOTIDE SEQUENCE</scope>
    <source>
        <strain evidence="2">CBS 958.72</strain>
    </source>
</reference>
<dbReference type="Proteomes" id="UP001287356">
    <property type="component" value="Unassembled WGS sequence"/>
</dbReference>
<evidence type="ECO:0000256" key="1">
    <source>
        <dbReference type="SAM" id="Phobius"/>
    </source>
</evidence>
<accession>A0AAE0NB32</accession>
<protein>
    <submittedName>
        <fullName evidence="2">Uncharacterized protein</fullName>
    </submittedName>
</protein>
<keyword evidence="1" id="KW-0812">Transmembrane</keyword>
<sequence length="195" mass="21687">MLRSTVARLYFPLCPFEPAIHSIPSPHRTEGCAVPCCCWCWCGASLESWSISYTLVAGHARFDFKCFPPTLRRSRSSRPRNKRCYYTTLVLSTAALCSGPVEKKTSDTTKDDLELPGLRSNDRHKLGLCELRVGLTTVFGLAWLVLWTFGGAHAHLASLALTFAWADETTGCWLFITDGSTISFWAQIHPSPASR</sequence>
<keyword evidence="3" id="KW-1185">Reference proteome</keyword>
<dbReference type="EMBL" id="JAULSN010000003">
    <property type="protein sequence ID" value="KAK3377412.1"/>
    <property type="molecule type" value="Genomic_DNA"/>
</dbReference>
<reference evidence="2" key="1">
    <citation type="journal article" date="2023" name="Mol. Phylogenet. Evol.">
        <title>Genome-scale phylogeny and comparative genomics of the fungal order Sordariales.</title>
        <authorList>
            <person name="Hensen N."/>
            <person name="Bonometti L."/>
            <person name="Westerberg I."/>
            <person name="Brannstrom I.O."/>
            <person name="Guillou S."/>
            <person name="Cros-Aarteil S."/>
            <person name="Calhoun S."/>
            <person name="Haridas S."/>
            <person name="Kuo A."/>
            <person name="Mondo S."/>
            <person name="Pangilinan J."/>
            <person name="Riley R."/>
            <person name="LaButti K."/>
            <person name="Andreopoulos B."/>
            <person name="Lipzen A."/>
            <person name="Chen C."/>
            <person name="Yan M."/>
            <person name="Daum C."/>
            <person name="Ng V."/>
            <person name="Clum A."/>
            <person name="Steindorff A."/>
            <person name="Ohm R.A."/>
            <person name="Martin F."/>
            <person name="Silar P."/>
            <person name="Natvig D.O."/>
            <person name="Lalanne C."/>
            <person name="Gautier V."/>
            <person name="Ament-Velasquez S.L."/>
            <person name="Kruys A."/>
            <person name="Hutchinson M.I."/>
            <person name="Powell A.J."/>
            <person name="Barry K."/>
            <person name="Miller A.N."/>
            <person name="Grigoriev I.V."/>
            <person name="Debuchy R."/>
            <person name="Gladieux P."/>
            <person name="Hiltunen Thoren M."/>
            <person name="Johannesson H."/>
        </authorList>
    </citation>
    <scope>NUCLEOTIDE SEQUENCE</scope>
    <source>
        <strain evidence="2">CBS 958.72</strain>
    </source>
</reference>
<organism evidence="2 3">
    <name type="scientific">Lasiosphaeria ovina</name>
    <dbReference type="NCBI Taxonomy" id="92902"/>
    <lineage>
        <taxon>Eukaryota</taxon>
        <taxon>Fungi</taxon>
        <taxon>Dikarya</taxon>
        <taxon>Ascomycota</taxon>
        <taxon>Pezizomycotina</taxon>
        <taxon>Sordariomycetes</taxon>
        <taxon>Sordariomycetidae</taxon>
        <taxon>Sordariales</taxon>
        <taxon>Lasiosphaeriaceae</taxon>
        <taxon>Lasiosphaeria</taxon>
    </lineage>
</organism>